<dbReference type="InterPro" id="IPR000504">
    <property type="entry name" value="RRM_dom"/>
</dbReference>
<feature type="domain" description="RRM" evidence="8">
    <location>
        <begin position="251"/>
        <end position="330"/>
    </location>
</feature>
<feature type="domain" description="RRM" evidence="8">
    <location>
        <begin position="104"/>
        <end position="190"/>
    </location>
</feature>
<name>A0A6A6V6S2_9PLEO</name>
<keyword evidence="4 6" id="KW-0694">RNA-binding</keyword>
<evidence type="ECO:0000256" key="1">
    <source>
        <dbReference type="ARBA" id="ARBA00007747"/>
    </source>
</evidence>
<dbReference type="AlphaFoldDB" id="A0A6A6V6S2"/>
<protein>
    <recommendedName>
        <fullName evidence="8">RRM domain-containing protein</fullName>
    </recommendedName>
</protein>
<dbReference type="SMART" id="SM00360">
    <property type="entry name" value="RRM"/>
    <property type="match status" value="2"/>
</dbReference>
<feature type="region of interest" description="Disordered" evidence="7">
    <location>
        <begin position="61"/>
        <end position="100"/>
    </location>
</feature>
<keyword evidence="10" id="KW-1185">Reference proteome</keyword>
<dbReference type="PANTHER" id="PTHR15608">
    <property type="entry name" value="SPLICING FACTOR U2AF-ASSOCIATED PROTEIN 2"/>
    <property type="match status" value="1"/>
</dbReference>
<evidence type="ECO:0000313" key="10">
    <source>
        <dbReference type="Proteomes" id="UP000799440"/>
    </source>
</evidence>
<dbReference type="OrthoDB" id="10258585at2759"/>
<feature type="region of interest" description="Disordered" evidence="7">
    <location>
        <begin position="329"/>
        <end position="360"/>
    </location>
</feature>
<dbReference type="GO" id="GO:0003723">
    <property type="term" value="F:RNA binding"/>
    <property type="evidence" value="ECO:0007669"/>
    <property type="project" value="UniProtKB-UniRule"/>
</dbReference>
<dbReference type="EMBL" id="MU006582">
    <property type="protein sequence ID" value="KAF2745409.1"/>
    <property type="molecule type" value="Genomic_DNA"/>
</dbReference>
<evidence type="ECO:0000256" key="2">
    <source>
        <dbReference type="ARBA" id="ARBA00022664"/>
    </source>
</evidence>
<keyword evidence="3" id="KW-0677">Repeat</keyword>
<comment type="similarity">
    <text evidence="1">Belongs to the HTATSF1 family.</text>
</comment>
<dbReference type="GO" id="GO:0005686">
    <property type="term" value="C:U2 snRNP"/>
    <property type="evidence" value="ECO:0007669"/>
    <property type="project" value="TreeGrafter"/>
</dbReference>
<dbReference type="Pfam" id="PF00076">
    <property type="entry name" value="RRM_1"/>
    <property type="match status" value="1"/>
</dbReference>
<dbReference type="SUPFAM" id="SSF54928">
    <property type="entry name" value="RNA-binding domain, RBD"/>
    <property type="match status" value="2"/>
</dbReference>
<dbReference type="GO" id="GO:0000398">
    <property type="term" value="P:mRNA splicing, via spliceosome"/>
    <property type="evidence" value="ECO:0007669"/>
    <property type="project" value="UniProtKB-ARBA"/>
</dbReference>
<organism evidence="9 10">
    <name type="scientific">Sporormia fimetaria CBS 119925</name>
    <dbReference type="NCBI Taxonomy" id="1340428"/>
    <lineage>
        <taxon>Eukaryota</taxon>
        <taxon>Fungi</taxon>
        <taxon>Dikarya</taxon>
        <taxon>Ascomycota</taxon>
        <taxon>Pezizomycotina</taxon>
        <taxon>Dothideomycetes</taxon>
        <taxon>Pleosporomycetidae</taxon>
        <taxon>Pleosporales</taxon>
        <taxon>Sporormiaceae</taxon>
        <taxon>Sporormia</taxon>
    </lineage>
</organism>
<evidence type="ECO:0000313" key="9">
    <source>
        <dbReference type="EMBL" id="KAF2745409.1"/>
    </source>
</evidence>
<keyword evidence="2" id="KW-0507">mRNA processing</keyword>
<feature type="compositionally biased region" description="Basic and acidic residues" evidence="7">
    <location>
        <begin position="341"/>
        <end position="352"/>
    </location>
</feature>
<evidence type="ECO:0000256" key="6">
    <source>
        <dbReference type="PROSITE-ProRule" id="PRU00176"/>
    </source>
</evidence>
<gene>
    <name evidence="9" type="ORF">M011DRAFT_135523</name>
</gene>
<evidence type="ECO:0000256" key="4">
    <source>
        <dbReference type="ARBA" id="ARBA00022884"/>
    </source>
</evidence>
<evidence type="ECO:0000256" key="3">
    <source>
        <dbReference type="ARBA" id="ARBA00022737"/>
    </source>
</evidence>
<sequence length="360" mass="41043">MARGVPFPTEIDDFDSDERITFSRIDNTYILEDEEGKQWEFNQAAGRWFQPATEEERRAYEAAFGGPADEAQSAEPTRAQVQKKRKAAAPAEPESKKPKVVENRAVYVTDLPPDTTREELEREFGKWGVIDVSDDGSKRVKMYADSRGNFNGEALVIYFKKESVQSAIRMMDDSWFRPGQPNIHVKEADMSYKKIRDGEEVKQTLTRQQRKAMAENRAELSRKLADWSDDEDPQEAAPVMNQWAKFVIVKHAFTLDELEEDKDAAGDIQEDMREDGEKYGTVTNVVIYDLEPEGILTIRFEDTDSAAAFVKANNGRMFAGRALDVKHAQDNPKGKFKKSSRHVDEDEERRLLDSVVADDD</sequence>
<dbReference type="PANTHER" id="PTHR15608:SF0">
    <property type="entry name" value="HIV TAT-SPECIFIC FACTOR 1"/>
    <property type="match status" value="1"/>
</dbReference>
<dbReference type="InterPro" id="IPR012677">
    <property type="entry name" value="Nucleotide-bd_a/b_plait_sf"/>
</dbReference>
<accession>A0A6A6V6S2</accession>
<evidence type="ECO:0000259" key="8">
    <source>
        <dbReference type="PROSITE" id="PS50102"/>
    </source>
</evidence>
<keyword evidence="5" id="KW-0508">mRNA splicing</keyword>
<dbReference type="GO" id="GO:0005684">
    <property type="term" value="C:U2-type spliceosomal complex"/>
    <property type="evidence" value="ECO:0007669"/>
    <property type="project" value="TreeGrafter"/>
</dbReference>
<dbReference type="Proteomes" id="UP000799440">
    <property type="component" value="Unassembled WGS sequence"/>
</dbReference>
<evidence type="ECO:0000256" key="5">
    <source>
        <dbReference type="ARBA" id="ARBA00023187"/>
    </source>
</evidence>
<dbReference type="InterPro" id="IPR035979">
    <property type="entry name" value="RBD_domain_sf"/>
</dbReference>
<reference evidence="9" key="1">
    <citation type="journal article" date="2020" name="Stud. Mycol.">
        <title>101 Dothideomycetes genomes: a test case for predicting lifestyles and emergence of pathogens.</title>
        <authorList>
            <person name="Haridas S."/>
            <person name="Albert R."/>
            <person name="Binder M."/>
            <person name="Bloem J."/>
            <person name="Labutti K."/>
            <person name="Salamov A."/>
            <person name="Andreopoulos B."/>
            <person name="Baker S."/>
            <person name="Barry K."/>
            <person name="Bills G."/>
            <person name="Bluhm B."/>
            <person name="Cannon C."/>
            <person name="Castanera R."/>
            <person name="Culley D."/>
            <person name="Daum C."/>
            <person name="Ezra D."/>
            <person name="Gonzalez J."/>
            <person name="Henrissat B."/>
            <person name="Kuo A."/>
            <person name="Liang C."/>
            <person name="Lipzen A."/>
            <person name="Lutzoni F."/>
            <person name="Magnuson J."/>
            <person name="Mondo S."/>
            <person name="Nolan M."/>
            <person name="Ohm R."/>
            <person name="Pangilinan J."/>
            <person name="Park H.-J."/>
            <person name="Ramirez L."/>
            <person name="Alfaro M."/>
            <person name="Sun H."/>
            <person name="Tritt A."/>
            <person name="Yoshinaga Y."/>
            <person name="Zwiers L.-H."/>
            <person name="Turgeon B."/>
            <person name="Goodwin S."/>
            <person name="Spatafora J."/>
            <person name="Crous P."/>
            <person name="Grigoriev I."/>
        </authorList>
    </citation>
    <scope>NUCLEOTIDE SEQUENCE</scope>
    <source>
        <strain evidence="9">CBS 119925</strain>
    </source>
</reference>
<dbReference type="Gene3D" id="3.30.70.330">
    <property type="match status" value="2"/>
</dbReference>
<proteinExistence type="inferred from homology"/>
<dbReference type="FunFam" id="3.30.70.330:FF:000105">
    <property type="entry name" value="HIV Tat-specific factor 1 homolog"/>
    <property type="match status" value="1"/>
</dbReference>
<dbReference type="InterPro" id="IPR034393">
    <property type="entry name" value="TatSF1-like"/>
</dbReference>
<dbReference type="PROSITE" id="PS50102">
    <property type="entry name" value="RRM"/>
    <property type="match status" value="2"/>
</dbReference>
<evidence type="ECO:0000256" key="7">
    <source>
        <dbReference type="SAM" id="MobiDB-lite"/>
    </source>
</evidence>